<dbReference type="Proteomes" id="UP001058687">
    <property type="component" value="Chromosome 2"/>
</dbReference>
<gene>
    <name evidence="1" type="ORF">HB761_23080</name>
</gene>
<dbReference type="GO" id="GO:0008168">
    <property type="term" value="F:methyltransferase activity"/>
    <property type="evidence" value="ECO:0007669"/>
    <property type="project" value="UniProtKB-KW"/>
</dbReference>
<name>A0AAE9N4T2_9VIBR</name>
<dbReference type="Gene3D" id="3.40.50.150">
    <property type="entry name" value="Vaccinia Virus protein VP39"/>
    <property type="match status" value="1"/>
</dbReference>
<dbReference type="RefSeq" id="WP_255942078.1">
    <property type="nucleotide sequence ID" value="NZ_CP050468.1"/>
</dbReference>
<dbReference type="Pfam" id="PF13489">
    <property type="entry name" value="Methyltransf_23"/>
    <property type="match status" value="1"/>
</dbReference>
<keyword evidence="1" id="KW-0489">Methyltransferase</keyword>
<proteinExistence type="predicted"/>
<sequence length="246" mass="27866">MRKSNSCFVGKLIYYSDIKTREMAKLNKGQNEINKMAWEKVAPVYSGESATEDDPQLRQFARNEFIKRLVGQSILEIGCGPGTDAAKFHELGFDVLATDFSSEFIKIVRQRYPNLNAQLLDVTNTGSLQRKFDGIYGFGCFIHIPREFTYESLLNLNGLLKAGGILCLQLIQSSKGLEQYTIDDWADDPECSMLFNCYNHSEIEQQLTLAGFTELEFVSMPESIYDNIPRLVERGISGYFVFARAS</sequence>
<dbReference type="GO" id="GO:0032259">
    <property type="term" value="P:methylation"/>
    <property type="evidence" value="ECO:0007669"/>
    <property type="project" value="UniProtKB-KW"/>
</dbReference>
<accession>A0AAE9N4T2</accession>
<dbReference type="SUPFAM" id="SSF53335">
    <property type="entry name" value="S-adenosyl-L-methionine-dependent methyltransferases"/>
    <property type="match status" value="1"/>
</dbReference>
<dbReference type="PANTHER" id="PTHR43861">
    <property type="entry name" value="TRANS-ACONITATE 2-METHYLTRANSFERASE-RELATED"/>
    <property type="match status" value="1"/>
</dbReference>
<keyword evidence="1" id="KW-0808">Transferase</keyword>
<dbReference type="CDD" id="cd02440">
    <property type="entry name" value="AdoMet_MTases"/>
    <property type="match status" value="1"/>
</dbReference>
<protein>
    <submittedName>
        <fullName evidence="1">Class I SAM-dependent methyltransferase</fullName>
    </submittedName>
</protein>
<reference evidence="1" key="1">
    <citation type="submission" date="2020-03" db="EMBL/GenBank/DDBJ databases">
        <title>Five strains of Vibrio campbellii isolated from Mariana Trench.</title>
        <authorList>
            <person name="Liang J."/>
            <person name="Zhang X.-H."/>
        </authorList>
    </citation>
    <scope>NUCLEOTIDE SEQUENCE</scope>
    <source>
        <strain evidence="1">LJC014</strain>
    </source>
</reference>
<evidence type="ECO:0000313" key="2">
    <source>
        <dbReference type="Proteomes" id="UP001058687"/>
    </source>
</evidence>
<dbReference type="PANTHER" id="PTHR43861:SF1">
    <property type="entry name" value="TRANS-ACONITATE 2-METHYLTRANSFERASE"/>
    <property type="match status" value="1"/>
</dbReference>
<dbReference type="InterPro" id="IPR029063">
    <property type="entry name" value="SAM-dependent_MTases_sf"/>
</dbReference>
<dbReference type="AlphaFoldDB" id="A0AAE9N4T2"/>
<evidence type="ECO:0000313" key="1">
    <source>
        <dbReference type="EMBL" id="UTZ29486.1"/>
    </source>
</evidence>
<organism evidence="1 2">
    <name type="scientific">Vibrio campbellii</name>
    <dbReference type="NCBI Taxonomy" id="680"/>
    <lineage>
        <taxon>Bacteria</taxon>
        <taxon>Pseudomonadati</taxon>
        <taxon>Pseudomonadota</taxon>
        <taxon>Gammaproteobacteria</taxon>
        <taxon>Vibrionales</taxon>
        <taxon>Vibrionaceae</taxon>
        <taxon>Vibrio</taxon>
    </lineage>
</organism>
<dbReference type="EMBL" id="CP050468">
    <property type="protein sequence ID" value="UTZ29486.1"/>
    <property type="molecule type" value="Genomic_DNA"/>
</dbReference>